<dbReference type="AlphaFoldDB" id="A0A9N9IKN3"/>
<evidence type="ECO:0000313" key="2">
    <source>
        <dbReference type="Proteomes" id="UP000789342"/>
    </source>
</evidence>
<dbReference type="Proteomes" id="UP000789342">
    <property type="component" value="Unassembled WGS sequence"/>
</dbReference>
<protein>
    <submittedName>
        <fullName evidence="1">12426_t:CDS:1</fullName>
    </submittedName>
</protein>
<feature type="non-terminal residue" evidence="1">
    <location>
        <position position="1"/>
    </location>
</feature>
<evidence type="ECO:0000313" key="1">
    <source>
        <dbReference type="EMBL" id="CAG8737282.1"/>
    </source>
</evidence>
<accession>A0A9N9IKN3</accession>
<sequence>DTTPKYNNILVARNNGKIVKKTTTVKKTTPFKRPMPINSRKADITENKSFKPKYQKSISVLKANITDISIKEILSDTEMEEPTEEPNIMAIFSNYTDAKKACIHPILKCKNSKPRLVPTLSTYKINCKLVRIWDISKKDIAIGFIKFDLIEYIKMHTTGLHKLAVVTTQL</sequence>
<gene>
    <name evidence="1" type="ORF">AMORRO_LOCUS14467</name>
</gene>
<reference evidence="1" key="1">
    <citation type="submission" date="2021-06" db="EMBL/GenBank/DDBJ databases">
        <authorList>
            <person name="Kallberg Y."/>
            <person name="Tangrot J."/>
            <person name="Rosling A."/>
        </authorList>
    </citation>
    <scope>NUCLEOTIDE SEQUENCE</scope>
    <source>
        <strain evidence="1">CL551</strain>
    </source>
</reference>
<comment type="caution">
    <text evidence="1">The sequence shown here is derived from an EMBL/GenBank/DDBJ whole genome shotgun (WGS) entry which is preliminary data.</text>
</comment>
<dbReference type="EMBL" id="CAJVPV010028827">
    <property type="protein sequence ID" value="CAG8737282.1"/>
    <property type="molecule type" value="Genomic_DNA"/>
</dbReference>
<proteinExistence type="predicted"/>
<keyword evidence="2" id="KW-1185">Reference proteome</keyword>
<organism evidence="1 2">
    <name type="scientific">Acaulospora morrowiae</name>
    <dbReference type="NCBI Taxonomy" id="94023"/>
    <lineage>
        <taxon>Eukaryota</taxon>
        <taxon>Fungi</taxon>
        <taxon>Fungi incertae sedis</taxon>
        <taxon>Mucoromycota</taxon>
        <taxon>Glomeromycotina</taxon>
        <taxon>Glomeromycetes</taxon>
        <taxon>Diversisporales</taxon>
        <taxon>Acaulosporaceae</taxon>
        <taxon>Acaulospora</taxon>
    </lineage>
</organism>
<name>A0A9N9IKN3_9GLOM</name>